<keyword evidence="9" id="KW-1185">Reference proteome</keyword>
<dbReference type="CDD" id="cd01949">
    <property type="entry name" value="GGDEF"/>
    <property type="match status" value="1"/>
</dbReference>
<dbReference type="Pfam" id="PF13426">
    <property type="entry name" value="PAS_9"/>
    <property type="match status" value="1"/>
</dbReference>
<dbReference type="NCBIfam" id="TIGR00229">
    <property type="entry name" value="sensory_box"/>
    <property type="match status" value="1"/>
</dbReference>
<dbReference type="PROSITE" id="PS50112">
    <property type="entry name" value="PAS"/>
    <property type="match status" value="1"/>
</dbReference>
<dbReference type="SMART" id="SM00267">
    <property type="entry name" value="GGDEF"/>
    <property type="match status" value="1"/>
</dbReference>
<dbReference type="PROSITE" id="PS50113">
    <property type="entry name" value="PAC"/>
    <property type="match status" value="1"/>
</dbReference>
<evidence type="ECO:0000256" key="3">
    <source>
        <dbReference type="ARBA" id="ARBA00034247"/>
    </source>
</evidence>
<reference evidence="8 9" key="1">
    <citation type="submission" date="2018-03" db="EMBL/GenBank/DDBJ databases">
        <title>Arenimonas caeni sp. nov., isolated from activated sludge.</title>
        <authorList>
            <person name="Liu H."/>
        </authorList>
    </citation>
    <scope>NUCLEOTIDE SEQUENCE [LARGE SCALE GENOMIC DNA]</scope>
    <source>
        <strain evidence="9">z29</strain>
    </source>
</reference>
<dbReference type="PROSITE" id="PS50887">
    <property type="entry name" value="GGDEF"/>
    <property type="match status" value="1"/>
</dbReference>
<dbReference type="Pfam" id="PF00990">
    <property type="entry name" value="GGDEF"/>
    <property type="match status" value="1"/>
</dbReference>
<dbReference type="EMBL" id="PVLF01000004">
    <property type="protein sequence ID" value="PRH82889.1"/>
    <property type="molecule type" value="Genomic_DNA"/>
</dbReference>
<evidence type="ECO:0000259" key="6">
    <source>
        <dbReference type="PROSITE" id="PS50113"/>
    </source>
</evidence>
<protein>
    <recommendedName>
        <fullName evidence="2">diguanylate cyclase</fullName>
        <ecNumber evidence="2">2.7.7.65</ecNumber>
    </recommendedName>
</protein>
<dbReference type="NCBIfam" id="TIGR00254">
    <property type="entry name" value="GGDEF"/>
    <property type="match status" value="1"/>
</dbReference>
<comment type="catalytic activity">
    <reaction evidence="3">
        <text>2 GTP = 3',3'-c-di-GMP + 2 diphosphate</text>
        <dbReference type="Rhea" id="RHEA:24898"/>
        <dbReference type="ChEBI" id="CHEBI:33019"/>
        <dbReference type="ChEBI" id="CHEBI:37565"/>
        <dbReference type="ChEBI" id="CHEBI:58805"/>
        <dbReference type="EC" id="2.7.7.65"/>
    </reaction>
</comment>
<dbReference type="Gene3D" id="3.30.70.270">
    <property type="match status" value="1"/>
</dbReference>
<dbReference type="GO" id="GO:0043709">
    <property type="term" value="P:cell adhesion involved in single-species biofilm formation"/>
    <property type="evidence" value="ECO:0007669"/>
    <property type="project" value="TreeGrafter"/>
</dbReference>
<dbReference type="InterPro" id="IPR029787">
    <property type="entry name" value="Nucleotide_cyclase"/>
</dbReference>
<dbReference type="InterPro" id="IPR000014">
    <property type="entry name" value="PAS"/>
</dbReference>
<dbReference type="SMART" id="SM00091">
    <property type="entry name" value="PAS"/>
    <property type="match status" value="1"/>
</dbReference>
<organism evidence="8 9">
    <name type="scientific">Arenimonas caeni</name>
    <dbReference type="NCBI Taxonomy" id="2058085"/>
    <lineage>
        <taxon>Bacteria</taxon>
        <taxon>Pseudomonadati</taxon>
        <taxon>Pseudomonadota</taxon>
        <taxon>Gammaproteobacteria</taxon>
        <taxon>Lysobacterales</taxon>
        <taxon>Lysobacteraceae</taxon>
        <taxon>Arenimonas</taxon>
    </lineage>
</organism>
<dbReference type="OrthoDB" id="9803824at2"/>
<proteinExistence type="predicted"/>
<feature type="domain" description="PAC" evidence="6">
    <location>
        <begin position="322"/>
        <end position="374"/>
    </location>
</feature>
<dbReference type="FunFam" id="3.30.70.270:FF:000001">
    <property type="entry name" value="Diguanylate cyclase domain protein"/>
    <property type="match status" value="1"/>
</dbReference>
<evidence type="ECO:0000259" key="5">
    <source>
        <dbReference type="PROSITE" id="PS50112"/>
    </source>
</evidence>
<dbReference type="InterPro" id="IPR000700">
    <property type="entry name" value="PAS-assoc_C"/>
</dbReference>
<dbReference type="Gene3D" id="3.30.450.20">
    <property type="entry name" value="PAS domain"/>
    <property type="match status" value="1"/>
</dbReference>
<dbReference type="SUPFAM" id="SSF55785">
    <property type="entry name" value="PYP-like sensor domain (PAS domain)"/>
    <property type="match status" value="1"/>
</dbReference>
<feature type="transmembrane region" description="Helical" evidence="4">
    <location>
        <begin position="203"/>
        <end position="224"/>
    </location>
</feature>
<dbReference type="InterPro" id="IPR000160">
    <property type="entry name" value="GGDEF_dom"/>
</dbReference>
<keyword evidence="4" id="KW-1133">Transmembrane helix</keyword>
<dbReference type="PANTHER" id="PTHR45138:SF9">
    <property type="entry name" value="DIGUANYLATE CYCLASE DGCM-RELATED"/>
    <property type="match status" value="1"/>
</dbReference>
<feature type="transmembrane region" description="Helical" evidence="4">
    <location>
        <begin position="20"/>
        <end position="37"/>
    </location>
</feature>
<evidence type="ECO:0000256" key="2">
    <source>
        <dbReference type="ARBA" id="ARBA00012528"/>
    </source>
</evidence>
<dbReference type="InterPro" id="IPR043128">
    <property type="entry name" value="Rev_trsase/Diguanyl_cyclase"/>
</dbReference>
<gene>
    <name evidence="8" type="ORF">C6N40_04375</name>
</gene>
<comment type="caution">
    <text evidence="8">The sequence shown here is derived from an EMBL/GenBank/DDBJ whole genome shotgun (WGS) entry which is preliminary data.</text>
</comment>
<feature type="domain" description="GGDEF" evidence="7">
    <location>
        <begin position="406"/>
        <end position="541"/>
    </location>
</feature>
<dbReference type="SUPFAM" id="SSF55073">
    <property type="entry name" value="Nucleotide cyclase"/>
    <property type="match status" value="1"/>
</dbReference>
<feature type="domain" description="PAS" evidence="5">
    <location>
        <begin position="251"/>
        <end position="296"/>
    </location>
</feature>
<dbReference type="GO" id="GO:0052621">
    <property type="term" value="F:diguanylate cyclase activity"/>
    <property type="evidence" value="ECO:0007669"/>
    <property type="project" value="UniProtKB-EC"/>
</dbReference>
<dbReference type="RefSeq" id="WP_106989797.1">
    <property type="nucleotide sequence ID" value="NZ_KZ679086.1"/>
</dbReference>
<dbReference type="CDD" id="cd00130">
    <property type="entry name" value="PAS"/>
    <property type="match status" value="1"/>
</dbReference>
<dbReference type="CDD" id="cd18773">
    <property type="entry name" value="PDC1_HK_sensor"/>
    <property type="match status" value="1"/>
</dbReference>
<keyword evidence="4" id="KW-0812">Transmembrane</keyword>
<comment type="cofactor">
    <cofactor evidence="1">
        <name>Mg(2+)</name>
        <dbReference type="ChEBI" id="CHEBI:18420"/>
    </cofactor>
</comment>
<name>A0A2P6MA74_9GAMM</name>
<evidence type="ECO:0000313" key="8">
    <source>
        <dbReference type="EMBL" id="PRH82889.1"/>
    </source>
</evidence>
<dbReference type="PANTHER" id="PTHR45138">
    <property type="entry name" value="REGULATORY COMPONENTS OF SENSORY TRANSDUCTION SYSTEM"/>
    <property type="match status" value="1"/>
</dbReference>
<dbReference type="EC" id="2.7.7.65" evidence="2"/>
<dbReference type="GO" id="GO:0005886">
    <property type="term" value="C:plasma membrane"/>
    <property type="evidence" value="ECO:0007669"/>
    <property type="project" value="TreeGrafter"/>
</dbReference>
<evidence type="ECO:0000256" key="4">
    <source>
        <dbReference type="SAM" id="Phobius"/>
    </source>
</evidence>
<dbReference type="GO" id="GO:1902201">
    <property type="term" value="P:negative regulation of bacterial-type flagellum-dependent cell motility"/>
    <property type="evidence" value="ECO:0007669"/>
    <property type="project" value="TreeGrafter"/>
</dbReference>
<dbReference type="Proteomes" id="UP000241736">
    <property type="component" value="Unassembled WGS sequence"/>
</dbReference>
<sequence>MADNQSAVPPAPQDLRSPLWLGWLLFGICLLASVWFVRQMAAFGADLEHRHGIGLVQTAAAVVDAGDVAALRGDPDDLGTPAYESVRAHLRAVLDANPEFRFVYLMRPVGEGDQRFLFLADAEDPSSPDYSRPGDVYDGPSENLGKVMDGLHPMFSEVIQDDWGEWVSALAPVLDGDGRVLAVLGIDMAYEEWLDAQSRYRNFGILISVLVLSLVALFMLGLHLQRRSSLRLAQAGARLAQQVGALEAAQEELRLADVVVRHTSEAILVLDPQMRVLRANSAYELLTGRRASEVVGTLPHAIQASPELRERAEAGILDANHWEEEIELTRADGRKIPVGAIAEVVRGRGGVVEHLVLVLQDLSARKALEERLRELSATDGLTGIANRRSFDEGLVREWERALRHGGPLSLVMADIDFFKRYNDHYGHVAGDVCLQQVARALREGVRQGGDLVARYGGEEFVVVLAGADAEAARAVAEHLRRRVEDLALEHAGRPPDGGVVTISLGVATLYPAPGLEPGMLVEEADKRLYEAKGAGRNRVAG</sequence>
<evidence type="ECO:0000313" key="9">
    <source>
        <dbReference type="Proteomes" id="UP000241736"/>
    </source>
</evidence>
<accession>A0A2P6MA74</accession>
<dbReference type="InterPro" id="IPR050469">
    <property type="entry name" value="Diguanylate_Cyclase"/>
</dbReference>
<dbReference type="AlphaFoldDB" id="A0A2P6MA74"/>
<dbReference type="InterPro" id="IPR035965">
    <property type="entry name" value="PAS-like_dom_sf"/>
</dbReference>
<keyword evidence="4" id="KW-0472">Membrane</keyword>
<evidence type="ECO:0000259" key="7">
    <source>
        <dbReference type="PROSITE" id="PS50887"/>
    </source>
</evidence>
<evidence type="ECO:0000256" key="1">
    <source>
        <dbReference type="ARBA" id="ARBA00001946"/>
    </source>
</evidence>